<dbReference type="EMBL" id="JAMFLX010000011">
    <property type="protein sequence ID" value="MCL6270233.1"/>
    <property type="molecule type" value="Genomic_DNA"/>
</dbReference>
<feature type="coiled-coil region" evidence="1">
    <location>
        <begin position="152"/>
        <end position="212"/>
    </location>
</feature>
<organism evidence="3 4">
    <name type="scientific">Parendozoicomonas callyspongiae</name>
    <dbReference type="NCBI Taxonomy" id="2942213"/>
    <lineage>
        <taxon>Bacteria</taxon>
        <taxon>Pseudomonadati</taxon>
        <taxon>Pseudomonadota</taxon>
        <taxon>Gammaproteobacteria</taxon>
        <taxon>Oceanospirillales</taxon>
        <taxon>Endozoicomonadaceae</taxon>
        <taxon>Parendozoicomonas</taxon>
    </lineage>
</organism>
<dbReference type="Proteomes" id="UP001203338">
    <property type="component" value="Unassembled WGS sequence"/>
</dbReference>
<evidence type="ECO:0000256" key="2">
    <source>
        <dbReference type="SAM" id="MobiDB-lite"/>
    </source>
</evidence>
<feature type="region of interest" description="Disordered" evidence="2">
    <location>
        <begin position="322"/>
        <end position="364"/>
    </location>
</feature>
<proteinExistence type="predicted"/>
<keyword evidence="4" id="KW-1185">Reference proteome</keyword>
<name>A0ABT0PFW6_9GAMM</name>
<evidence type="ECO:0000313" key="3">
    <source>
        <dbReference type="EMBL" id="MCL6270233.1"/>
    </source>
</evidence>
<sequence length="400" mass="45477">MESGMNTTCSASLPSGVTAAISPGASGGQGDAGVSSIVAQNPTSSVFLPQSPSRYADLVTKCEIQQREIAVLKFYNDTYWDTFRSMNQKIDYISCEYDKIVQILNVKDVEIDRLKKQHGLEVQQLRDEHVGEKWRLESTLQREYGEKGKQFRKKCEENEERLEKEYEEKKQQLKQNFETSMERFKRVYELKEQGLSKEYEEKERQLKSANAEDQRWKEYYKNENMSLRQSALNLSYGTMVAISAIKLIERISVHRNHSPSIPCHVQDFKILDQSYPITVWPDDQPNMGVELYKENQHHQYKQAVLEGEISSLKSQLEDLKSMAGPEAGGKQSSLSSLLGPEAGGIPGRKRKVAKQMPGSDETTLPASKKVAIVVIDKPDDAPLIVTRFGRRISRPKGYSK</sequence>
<comment type="caution">
    <text evidence="3">The sequence shown here is derived from an EMBL/GenBank/DDBJ whole genome shotgun (WGS) entry which is preliminary data.</text>
</comment>
<dbReference type="RefSeq" id="WP_249699403.1">
    <property type="nucleotide sequence ID" value="NZ_JAMFLX010000011.1"/>
</dbReference>
<evidence type="ECO:0000313" key="4">
    <source>
        <dbReference type="Proteomes" id="UP001203338"/>
    </source>
</evidence>
<evidence type="ECO:0000256" key="1">
    <source>
        <dbReference type="SAM" id="Coils"/>
    </source>
</evidence>
<gene>
    <name evidence="3" type="ORF">M3P05_09875</name>
</gene>
<accession>A0ABT0PFW6</accession>
<reference evidence="3 4" key="1">
    <citation type="submission" date="2022-05" db="EMBL/GenBank/DDBJ databases">
        <authorList>
            <person name="Park J.-S."/>
        </authorList>
    </citation>
    <scope>NUCLEOTIDE SEQUENCE [LARGE SCALE GENOMIC DNA]</scope>
    <source>
        <strain evidence="3 4">2012CJ34-2</strain>
    </source>
</reference>
<keyword evidence="1" id="KW-0175">Coiled coil</keyword>
<protein>
    <submittedName>
        <fullName evidence="3">Uncharacterized protein</fullName>
    </submittedName>
</protein>